<evidence type="ECO:0000313" key="2">
    <source>
        <dbReference type="EMBL" id="QUC19013.1"/>
    </source>
</evidence>
<dbReference type="InterPro" id="IPR029058">
    <property type="entry name" value="AB_hydrolase_fold"/>
</dbReference>
<name>A0A8E5HPH4_USTVR</name>
<evidence type="ECO:0000313" key="3">
    <source>
        <dbReference type="Proteomes" id="UP000027002"/>
    </source>
</evidence>
<dbReference type="SUPFAM" id="SSF53474">
    <property type="entry name" value="alpha/beta-Hydrolases"/>
    <property type="match status" value="1"/>
</dbReference>
<keyword evidence="3" id="KW-1185">Reference proteome</keyword>
<feature type="compositionally biased region" description="Basic residues" evidence="1">
    <location>
        <begin position="318"/>
        <end position="328"/>
    </location>
</feature>
<feature type="region of interest" description="Disordered" evidence="1">
    <location>
        <begin position="259"/>
        <end position="298"/>
    </location>
</feature>
<dbReference type="PANTHER" id="PTHR42103">
    <property type="entry name" value="ALPHA/BETA-HYDROLASES SUPERFAMILY PROTEIN"/>
    <property type="match status" value="1"/>
</dbReference>
<dbReference type="EMBL" id="CP072754">
    <property type="protein sequence ID" value="QUC19013.1"/>
    <property type="molecule type" value="Genomic_DNA"/>
</dbReference>
<reference evidence="2" key="1">
    <citation type="submission" date="2020-03" db="EMBL/GenBank/DDBJ databases">
        <title>A mixture of massive structural variations and highly conserved coding sequences in Ustilaginoidea virens genome.</title>
        <authorList>
            <person name="Zhang K."/>
            <person name="Zhao Z."/>
            <person name="Zhang Z."/>
            <person name="Li Y."/>
            <person name="Hsiang T."/>
            <person name="Sun W."/>
        </authorList>
    </citation>
    <scope>NUCLEOTIDE SEQUENCE</scope>
    <source>
        <strain evidence="2">UV-8b</strain>
    </source>
</reference>
<evidence type="ECO:0000256" key="1">
    <source>
        <dbReference type="SAM" id="MobiDB-lite"/>
    </source>
</evidence>
<dbReference type="PANTHER" id="PTHR42103:SF2">
    <property type="entry name" value="AB HYDROLASE-1 DOMAIN-CONTAINING PROTEIN"/>
    <property type="match status" value="1"/>
</dbReference>
<organism evidence="2 3">
    <name type="scientific">Ustilaginoidea virens</name>
    <name type="common">Rice false smut fungus</name>
    <name type="synonym">Villosiclava virens</name>
    <dbReference type="NCBI Taxonomy" id="1159556"/>
    <lineage>
        <taxon>Eukaryota</taxon>
        <taxon>Fungi</taxon>
        <taxon>Dikarya</taxon>
        <taxon>Ascomycota</taxon>
        <taxon>Pezizomycotina</taxon>
        <taxon>Sordariomycetes</taxon>
        <taxon>Hypocreomycetidae</taxon>
        <taxon>Hypocreales</taxon>
        <taxon>Clavicipitaceae</taxon>
        <taxon>Ustilaginoidea</taxon>
    </lineage>
</organism>
<dbReference type="RefSeq" id="XP_042996686.1">
    <property type="nucleotide sequence ID" value="XM_043140752.1"/>
</dbReference>
<sequence length="468" mass="49934">MRSTALNIFSRVVSRSLHLLKTTLIQGIAGPHPLLPSARHPHAPSRGQPGQPGHATPEMLPEPTLSFTIPSLHDGLPLDCRVYHPPSLAATNLKAPPWKRHGAIVAHPYAPMGGSYDDSVVESVAKRLLAEGYLVGTFNFRGAGHSAGRTSWTAKPERDDYASMVGFMVYYAHIINPFEKQQQPAAAAEEEEEPPALILGGYSYGAMVTAQLAPMEALLQPFASPEPDSPAAQIRLRAQHLAEQQNLILGSVRAAMQARLPQSPTKQRGVRVGGSEGGGGGAAAGAASSSSRRSHDSLRFSLDGEDKFRRGVHEFLARKAKHGPRRRASGAPVPGGTEDADAATGCGDAPAKLAAADVVPPPRPAYLLVSPLQGVVTHLATMSWTRRKDDDAEDKLVRHPTVAIYGDADVFVPAGKLRAWAARLSGGASLFAAREVRGAGHFWKEEGVLQEMVDEVGRFCSRHRGGLI</sequence>
<feature type="region of interest" description="Disordered" evidence="1">
    <location>
        <begin position="31"/>
        <end position="63"/>
    </location>
</feature>
<dbReference type="GeneID" id="66064032"/>
<dbReference type="OrthoDB" id="10260961at2759"/>
<dbReference type="KEGG" id="uvi:66064032"/>
<gene>
    <name evidence="2" type="ORF">UV8b_03254</name>
</gene>
<proteinExistence type="predicted"/>
<dbReference type="Gene3D" id="3.40.50.1820">
    <property type="entry name" value="alpha/beta hydrolase"/>
    <property type="match status" value="2"/>
</dbReference>
<dbReference type="AlphaFoldDB" id="A0A8E5HPH4"/>
<feature type="region of interest" description="Disordered" evidence="1">
    <location>
        <begin position="317"/>
        <end position="345"/>
    </location>
</feature>
<feature type="compositionally biased region" description="Gly residues" evidence="1">
    <location>
        <begin position="271"/>
        <end position="283"/>
    </location>
</feature>
<accession>A0A8E5HPH4</accession>
<dbReference type="Proteomes" id="UP000027002">
    <property type="component" value="Chromosome 2"/>
</dbReference>
<evidence type="ECO:0008006" key="4">
    <source>
        <dbReference type="Google" id="ProtNLM"/>
    </source>
</evidence>
<protein>
    <recommendedName>
        <fullName evidence="4">Prolyl oligopeptidase</fullName>
    </recommendedName>
</protein>